<keyword evidence="1" id="KW-0472">Membrane</keyword>
<evidence type="ECO:0000313" key="2">
    <source>
        <dbReference type="EMBL" id="QFG74796.1"/>
    </source>
</evidence>
<feature type="transmembrane region" description="Helical" evidence="1">
    <location>
        <begin position="12"/>
        <end position="31"/>
    </location>
</feature>
<name>A0A5J6VKS0_9VIRU</name>
<dbReference type="EMBL" id="MN448292">
    <property type="protein sequence ID" value="QFG74796.1"/>
    <property type="molecule type" value="Genomic_DNA"/>
</dbReference>
<feature type="transmembrane region" description="Helical" evidence="1">
    <location>
        <begin position="129"/>
        <end position="147"/>
    </location>
</feature>
<feature type="transmembrane region" description="Helical" evidence="1">
    <location>
        <begin position="43"/>
        <end position="62"/>
    </location>
</feature>
<protein>
    <submittedName>
        <fullName evidence="2">Uncharacterized protein</fullName>
    </submittedName>
</protein>
<accession>A0A5J6VKS0</accession>
<feature type="transmembrane region" description="Helical" evidence="1">
    <location>
        <begin position="201"/>
        <end position="224"/>
    </location>
</feature>
<evidence type="ECO:0000256" key="1">
    <source>
        <dbReference type="SAM" id="Phobius"/>
    </source>
</evidence>
<keyword evidence="1" id="KW-0812">Transmembrane</keyword>
<reference evidence="2" key="1">
    <citation type="journal article" date="2019" name="Philos. Trans. R. Soc. Lond., B, Biol. Sci.">
        <title>Targeted metagenomic recovery of four divergent viruses reveals shared and distinctive characteristics of giant viruses of marine eukaryotes.</title>
        <authorList>
            <person name="Needham D.M."/>
            <person name="Poirier C."/>
            <person name="Hehenberger E."/>
            <person name="Jimenez V."/>
            <person name="Swalwell J.E."/>
            <person name="Santoro A.E."/>
            <person name="Worden A.Z."/>
        </authorList>
    </citation>
    <scope>NUCLEOTIDE SEQUENCE</scope>
    <source>
        <strain evidence="2">OPacV-421</strain>
    </source>
</reference>
<feature type="transmembrane region" description="Helical" evidence="1">
    <location>
        <begin position="153"/>
        <end position="171"/>
    </location>
</feature>
<proteinExistence type="predicted"/>
<keyword evidence="1" id="KW-1133">Transmembrane helix</keyword>
<sequence length="225" mass="26143">MLDKLQEYEVNGIVLALIELQCFFCVSEISYNIFGGLQQIDHISYYWMMFTILTAWWESGYLDNRNPVNSISRHLIDKKEHVWTNVYTLDNINPKKFAVLFYSEYGAYADREYMSRADIWSALIESTHALLCGSISFVACLSAILYLDTLYKVLISIAMGGQLMNSVLYLGEYSIQIKNKQNINYPTKEFPLGIYLIKRPFMYINVLWTIMPIYVSGNVLYGLIY</sequence>
<organism evidence="2">
    <name type="scientific">Megaviridae environmental sample</name>
    <dbReference type="NCBI Taxonomy" id="1737588"/>
    <lineage>
        <taxon>Viruses</taxon>
        <taxon>Varidnaviria</taxon>
        <taxon>Bamfordvirae</taxon>
        <taxon>Nucleocytoviricota</taxon>
        <taxon>Megaviricetes</taxon>
        <taxon>Imitervirales</taxon>
        <taxon>Mimiviridae</taxon>
        <taxon>environmental samples</taxon>
    </lineage>
</organism>